<comment type="caution">
    <text evidence="2">The sequence shown here is derived from an EMBL/GenBank/DDBJ whole genome shotgun (WGS) entry which is preliminary data.</text>
</comment>
<dbReference type="EMBL" id="NBIU01000026">
    <property type="protein sequence ID" value="PZT47636.1"/>
    <property type="molecule type" value="Genomic_DNA"/>
</dbReference>
<dbReference type="InterPro" id="IPR001763">
    <property type="entry name" value="Rhodanese-like_dom"/>
</dbReference>
<dbReference type="SMART" id="SM00450">
    <property type="entry name" value="RHOD"/>
    <property type="match status" value="1"/>
</dbReference>
<accession>A0A2W6NJT5</accession>
<evidence type="ECO:0000313" key="2">
    <source>
        <dbReference type="EMBL" id="PZT47636.1"/>
    </source>
</evidence>
<evidence type="ECO:0000313" key="3">
    <source>
        <dbReference type="Proteomes" id="UP000249746"/>
    </source>
</evidence>
<sequence length="109" mass="12746">MEYYGKRHKSLAKAVFKEDLKDIVEDSTWLLIDIREEENYLQGHLKNAKNITTQEEFYKIINENKDKKILLNCYSGHTVSLIGSSLVDEGYTNIYFLDEEISDCLGEEF</sequence>
<reference evidence="2 3" key="1">
    <citation type="submission" date="2017-03" db="EMBL/GenBank/DDBJ databases">
        <title>Genomic and clinical evidence uncovers the enterohepatic species Helicobacter valdiviensis as a potential human intestinal pathogen.</title>
        <authorList>
            <person name="Fresia P."/>
            <person name="Jara R."/>
            <person name="Sierra R."/>
            <person name="Ferres I."/>
            <person name="Greif G."/>
            <person name="Iraola G."/>
            <person name="Collado L."/>
        </authorList>
    </citation>
    <scope>NUCLEOTIDE SEQUENCE [LARGE SCALE GENOMIC DNA]</scope>
    <source>
        <strain evidence="2 3">WBE14</strain>
    </source>
</reference>
<proteinExistence type="predicted"/>
<dbReference type="OrthoDB" id="5422549at2"/>
<dbReference type="RefSeq" id="WP_111230302.1">
    <property type="nucleotide sequence ID" value="NZ_NBIU01000026.1"/>
</dbReference>
<name>A0A2W6NJT5_9HELI</name>
<feature type="domain" description="Rhodanese" evidence="1">
    <location>
        <begin position="25"/>
        <end position="100"/>
    </location>
</feature>
<dbReference type="Gene3D" id="3.40.250.10">
    <property type="entry name" value="Rhodanese-like domain"/>
    <property type="match status" value="1"/>
</dbReference>
<dbReference type="PANTHER" id="PTHR43031">
    <property type="entry name" value="FAD-DEPENDENT OXIDOREDUCTASE"/>
    <property type="match status" value="1"/>
</dbReference>
<dbReference type="AlphaFoldDB" id="A0A2W6NJT5"/>
<dbReference type="Pfam" id="PF00581">
    <property type="entry name" value="Rhodanese"/>
    <property type="match status" value="1"/>
</dbReference>
<evidence type="ECO:0000259" key="1">
    <source>
        <dbReference type="PROSITE" id="PS50206"/>
    </source>
</evidence>
<keyword evidence="3" id="KW-1185">Reference proteome</keyword>
<dbReference type="CDD" id="cd00158">
    <property type="entry name" value="RHOD"/>
    <property type="match status" value="1"/>
</dbReference>
<dbReference type="InterPro" id="IPR036873">
    <property type="entry name" value="Rhodanese-like_dom_sf"/>
</dbReference>
<dbReference type="PANTHER" id="PTHR43031:SF1">
    <property type="entry name" value="PYRIDINE NUCLEOTIDE-DISULPHIDE OXIDOREDUCTASE"/>
    <property type="match status" value="1"/>
</dbReference>
<dbReference type="PROSITE" id="PS50206">
    <property type="entry name" value="RHODANESE_3"/>
    <property type="match status" value="1"/>
</dbReference>
<dbReference type="InterPro" id="IPR050229">
    <property type="entry name" value="GlpE_sulfurtransferase"/>
</dbReference>
<dbReference type="SUPFAM" id="SSF52821">
    <property type="entry name" value="Rhodanese/Cell cycle control phosphatase"/>
    <property type="match status" value="1"/>
</dbReference>
<protein>
    <recommendedName>
        <fullName evidence="1">Rhodanese domain-containing protein</fullName>
    </recommendedName>
</protein>
<organism evidence="2 3">
    <name type="scientific">Helicobacter valdiviensis</name>
    <dbReference type="NCBI Taxonomy" id="1458358"/>
    <lineage>
        <taxon>Bacteria</taxon>
        <taxon>Pseudomonadati</taxon>
        <taxon>Campylobacterota</taxon>
        <taxon>Epsilonproteobacteria</taxon>
        <taxon>Campylobacterales</taxon>
        <taxon>Helicobacteraceae</taxon>
        <taxon>Helicobacter</taxon>
    </lineage>
</organism>
<gene>
    <name evidence="2" type="ORF">B6S12_08090</name>
</gene>
<dbReference type="Proteomes" id="UP000249746">
    <property type="component" value="Unassembled WGS sequence"/>
</dbReference>